<organism evidence="3 4">
    <name type="scientific">Bradyrhizobium australiense</name>
    <dbReference type="NCBI Taxonomy" id="2721161"/>
    <lineage>
        <taxon>Bacteria</taxon>
        <taxon>Pseudomonadati</taxon>
        <taxon>Pseudomonadota</taxon>
        <taxon>Alphaproteobacteria</taxon>
        <taxon>Hyphomicrobiales</taxon>
        <taxon>Nitrobacteraceae</taxon>
        <taxon>Bradyrhizobium</taxon>
    </lineage>
</organism>
<gene>
    <name evidence="3" type="ORF">HCN58_17110</name>
</gene>
<dbReference type="PROSITE" id="PS51257">
    <property type="entry name" value="PROKAR_LIPOPROTEIN"/>
    <property type="match status" value="1"/>
</dbReference>
<evidence type="ECO:0000313" key="4">
    <source>
        <dbReference type="Proteomes" id="UP000544122"/>
    </source>
</evidence>
<feature type="compositionally biased region" description="Polar residues" evidence="1">
    <location>
        <begin position="49"/>
        <end position="69"/>
    </location>
</feature>
<feature type="region of interest" description="Disordered" evidence="1">
    <location>
        <begin position="23"/>
        <end position="90"/>
    </location>
</feature>
<protein>
    <submittedName>
        <fullName evidence="3">Uncharacterized protein</fullName>
    </submittedName>
</protein>
<feature type="signal peptide" evidence="2">
    <location>
        <begin position="1"/>
        <end position="21"/>
    </location>
</feature>
<dbReference type="RefSeq" id="WP_171580564.1">
    <property type="nucleotide sequence ID" value="NZ_JAAVLX010000005.1"/>
</dbReference>
<dbReference type="Proteomes" id="UP000544122">
    <property type="component" value="Unassembled WGS sequence"/>
</dbReference>
<comment type="caution">
    <text evidence="3">The sequence shown here is derived from an EMBL/GenBank/DDBJ whole genome shotgun (WGS) entry which is preliminary data.</text>
</comment>
<evidence type="ECO:0000256" key="1">
    <source>
        <dbReference type="SAM" id="MobiDB-lite"/>
    </source>
</evidence>
<name>A0A7Y4GT64_9BRAD</name>
<sequence length="90" mass="8523">MKMKSISLAAAFALACTPAFAQGNAAGGSSQVGEPAAKATGGADMKNGATGTTTSNSRPSSKDSSTQGAGTAGAVDKKGEAASPGGTMKK</sequence>
<keyword evidence="2" id="KW-0732">Signal</keyword>
<keyword evidence="4" id="KW-1185">Reference proteome</keyword>
<evidence type="ECO:0000313" key="3">
    <source>
        <dbReference type="EMBL" id="NOJ41302.1"/>
    </source>
</evidence>
<evidence type="ECO:0000256" key="2">
    <source>
        <dbReference type="SAM" id="SignalP"/>
    </source>
</evidence>
<reference evidence="3 4" key="1">
    <citation type="submission" date="2020-03" db="EMBL/GenBank/DDBJ databases">
        <title>Bradyrhizobium diversity isolated from nodules of Indigofera sp.</title>
        <authorList>
            <person name="Klepa M."/>
            <person name="Helene L."/>
            <person name="Hungria M."/>
        </authorList>
    </citation>
    <scope>NUCLEOTIDE SEQUENCE [LARGE SCALE GENOMIC DNA]</scope>
    <source>
        <strain evidence="3 4">WSM 1791</strain>
    </source>
</reference>
<dbReference type="EMBL" id="JAAVLX010000005">
    <property type="protein sequence ID" value="NOJ41302.1"/>
    <property type="molecule type" value="Genomic_DNA"/>
</dbReference>
<feature type="chain" id="PRO_5030669771" evidence="2">
    <location>
        <begin position="22"/>
        <end position="90"/>
    </location>
</feature>
<accession>A0A7Y4GT64</accession>
<dbReference type="AlphaFoldDB" id="A0A7Y4GT64"/>
<proteinExistence type="predicted"/>